<keyword evidence="2" id="KW-0805">Transcription regulation</keyword>
<evidence type="ECO:0000256" key="2">
    <source>
        <dbReference type="ARBA" id="ARBA00023015"/>
    </source>
</evidence>
<evidence type="ECO:0000313" key="6">
    <source>
        <dbReference type="EMBL" id="GBG94494.1"/>
    </source>
</evidence>
<keyword evidence="3" id="KW-0238">DNA-binding</keyword>
<dbReference type="GO" id="GO:0003677">
    <property type="term" value="F:DNA binding"/>
    <property type="evidence" value="ECO:0007669"/>
    <property type="project" value="UniProtKB-KW"/>
</dbReference>
<name>A0A401ISK1_9LACO</name>
<evidence type="ECO:0000256" key="3">
    <source>
        <dbReference type="ARBA" id="ARBA00023125"/>
    </source>
</evidence>
<dbReference type="Gene3D" id="1.10.10.10">
    <property type="entry name" value="Winged helix-like DNA-binding domain superfamily/Winged helix DNA-binding domain"/>
    <property type="match status" value="1"/>
</dbReference>
<evidence type="ECO:0000256" key="4">
    <source>
        <dbReference type="ARBA" id="ARBA00023163"/>
    </source>
</evidence>
<evidence type="ECO:0000256" key="1">
    <source>
        <dbReference type="ARBA" id="ARBA00009437"/>
    </source>
</evidence>
<dbReference type="GO" id="GO:0003700">
    <property type="term" value="F:DNA-binding transcription factor activity"/>
    <property type="evidence" value="ECO:0007669"/>
    <property type="project" value="InterPro"/>
</dbReference>
<dbReference type="InterPro" id="IPR036390">
    <property type="entry name" value="WH_DNA-bd_sf"/>
</dbReference>
<dbReference type="Pfam" id="PF03466">
    <property type="entry name" value="LysR_substrate"/>
    <property type="match status" value="1"/>
</dbReference>
<dbReference type="Proteomes" id="UP000286848">
    <property type="component" value="Unassembled WGS sequence"/>
</dbReference>
<keyword evidence="4" id="KW-0804">Transcription</keyword>
<gene>
    <name evidence="6" type="primary">lysR</name>
    <name evidence="6" type="ORF">LFYK43_09530</name>
</gene>
<dbReference type="InterPro" id="IPR000847">
    <property type="entry name" value="LysR_HTH_N"/>
</dbReference>
<dbReference type="AlphaFoldDB" id="A0A401ISK1"/>
<dbReference type="PANTHER" id="PTHR30419">
    <property type="entry name" value="HTH-TYPE TRANSCRIPTIONAL REGULATOR YBHD"/>
    <property type="match status" value="1"/>
</dbReference>
<comment type="caution">
    <text evidence="6">The sequence shown here is derived from an EMBL/GenBank/DDBJ whole genome shotgun (WGS) entry which is preliminary data.</text>
</comment>
<dbReference type="InterPro" id="IPR036388">
    <property type="entry name" value="WH-like_DNA-bd_sf"/>
</dbReference>
<keyword evidence="7" id="KW-1185">Reference proteome</keyword>
<accession>A0A401ISK1</accession>
<dbReference type="PROSITE" id="PS50931">
    <property type="entry name" value="HTH_LYSR"/>
    <property type="match status" value="1"/>
</dbReference>
<comment type="similarity">
    <text evidence="1">Belongs to the LysR transcriptional regulatory family.</text>
</comment>
<feature type="domain" description="HTH lysR-type" evidence="5">
    <location>
        <begin position="1"/>
        <end position="58"/>
    </location>
</feature>
<proteinExistence type="inferred from homology"/>
<dbReference type="GO" id="GO:0005829">
    <property type="term" value="C:cytosol"/>
    <property type="evidence" value="ECO:0007669"/>
    <property type="project" value="TreeGrafter"/>
</dbReference>
<dbReference type="PANTHER" id="PTHR30419:SF28">
    <property type="entry name" value="HTH-TYPE TRANSCRIPTIONAL REGULATOR BSDA"/>
    <property type="match status" value="1"/>
</dbReference>
<dbReference type="EMBL" id="BFFP01000012">
    <property type="protein sequence ID" value="GBG94494.1"/>
    <property type="molecule type" value="Genomic_DNA"/>
</dbReference>
<dbReference type="SUPFAM" id="SSF53850">
    <property type="entry name" value="Periplasmic binding protein-like II"/>
    <property type="match status" value="1"/>
</dbReference>
<dbReference type="RefSeq" id="WP_124975949.1">
    <property type="nucleotide sequence ID" value="NZ_BFFP01000012.1"/>
</dbReference>
<dbReference type="SUPFAM" id="SSF46785">
    <property type="entry name" value="Winged helix' DNA-binding domain"/>
    <property type="match status" value="1"/>
</dbReference>
<evidence type="ECO:0000313" key="7">
    <source>
        <dbReference type="Proteomes" id="UP000286848"/>
    </source>
</evidence>
<protein>
    <submittedName>
        <fullName evidence="6">LysR family transcriptional regulator</fullName>
    </submittedName>
</protein>
<sequence>MTNFAYQAFSEVARQRTFISAAKVLNVTPSAISHSIATLEDELEFPLFIRNRTGVTLTPDGERILPIVQEILNTEIKLHEEADRIKGLNSGKLRIGAFSSVCINWLPEIIHEFKQEFPEIDISIEQGNFNKVTEQVRLGRLDIGFSALPVRDNLHVVALHQDPIYCIVPTGFHPQNGQTITQEDVKNERFMLQQIDYDRETKQALDTYSVSENSIQFSIDDASIVAMVESGLGLGILPELAMQNLGGNVKCYPFSQPFKRTIAVVTQDEKRQTPSSQAFLQLVQEWIKQRYPAEKILAD</sequence>
<dbReference type="OrthoDB" id="63123at2"/>
<evidence type="ECO:0000259" key="5">
    <source>
        <dbReference type="PROSITE" id="PS50931"/>
    </source>
</evidence>
<dbReference type="InterPro" id="IPR050950">
    <property type="entry name" value="HTH-type_LysR_regulators"/>
</dbReference>
<dbReference type="Pfam" id="PF00126">
    <property type="entry name" value="HTH_1"/>
    <property type="match status" value="1"/>
</dbReference>
<reference evidence="6 7" key="1">
    <citation type="journal article" date="2019" name="Int. J. Syst. Evol. Microbiol.">
        <title>Lactobacillus salitolerans sp. nov., a novel lactic acid bacterium isolated from spent mushroom substrates.</title>
        <authorList>
            <person name="Tohno M."/>
            <person name="Tanizawa Y."/>
            <person name="Kojima Y."/>
            <person name="Sakamoto M."/>
            <person name="Nakamura Y."/>
            <person name="Ohkuma M."/>
            <person name="Kobayashi H."/>
        </authorList>
    </citation>
    <scope>NUCLEOTIDE SEQUENCE [LARGE SCALE GENOMIC DNA]</scope>
    <source>
        <strain evidence="6 7">YK43</strain>
    </source>
</reference>
<dbReference type="Gene3D" id="3.40.190.290">
    <property type="match status" value="1"/>
</dbReference>
<dbReference type="InterPro" id="IPR005119">
    <property type="entry name" value="LysR_subst-bd"/>
</dbReference>
<dbReference type="CDD" id="cd05466">
    <property type="entry name" value="PBP2_LTTR_substrate"/>
    <property type="match status" value="1"/>
</dbReference>
<organism evidence="6 7">
    <name type="scientific">Ligilactobacillus salitolerans</name>
    <dbReference type="NCBI Taxonomy" id="1808352"/>
    <lineage>
        <taxon>Bacteria</taxon>
        <taxon>Bacillati</taxon>
        <taxon>Bacillota</taxon>
        <taxon>Bacilli</taxon>
        <taxon>Lactobacillales</taxon>
        <taxon>Lactobacillaceae</taxon>
        <taxon>Ligilactobacillus</taxon>
    </lineage>
</organism>